<dbReference type="InterPro" id="IPR050237">
    <property type="entry name" value="ATP-dep_AMP-bd_enzyme"/>
</dbReference>
<dbReference type="InterPro" id="IPR025110">
    <property type="entry name" value="AMP-bd_C"/>
</dbReference>
<gene>
    <name evidence="4" type="ORF">LQ327_16160</name>
</gene>
<feature type="region of interest" description="Disordered" evidence="1">
    <location>
        <begin position="337"/>
        <end position="356"/>
    </location>
</feature>
<dbReference type="Gene3D" id="3.30.300.30">
    <property type="match status" value="1"/>
</dbReference>
<dbReference type="PROSITE" id="PS00455">
    <property type="entry name" value="AMP_BINDING"/>
    <property type="match status" value="1"/>
</dbReference>
<dbReference type="Pfam" id="PF13193">
    <property type="entry name" value="AMP-binding_C"/>
    <property type="match status" value="1"/>
</dbReference>
<reference evidence="4 5" key="1">
    <citation type="submission" date="2021-11" db="EMBL/GenBank/DDBJ databases">
        <title>Draft genome sequence of Actinomycetospora sp. SF1 isolated from the rhizosphere soil.</title>
        <authorList>
            <person name="Duangmal K."/>
            <person name="Chantavorakit T."/>
        </authorList>
    </citation>
    <scope>NUCLEOTIDE SEQUENCE [LARGE SCALE GENOMIC DNA]</scope>
    <source>
        <strain evidence="4 5">TBRC 5722</strain>
    </source>
</reference>
<dbReference type="InterPro" id="IPR042099">
    <property type="entry name" value="ANL_N_sf"/>
</dbReference>
<protein>
    <submittedName>
        <fullName evidence="4">Acyl--CoA ligase</fullName>
    </submittedName>
</protein>
<feature type="domain" description="AMP-binding enzyme C-terminal" evidence="3">
    <location>
        <begin position="430"/>
        <end position="505"/>
    </location>
</feature>
<evidence type="ECO:0000259" key="3">
    <source>
        <dbReference type="Pfam" id="PF13193"/>
    </source>
</evidence>
<keyword evidence="4" id="KW-0436">Ligase</keyword>
<dbReference type="PANTHER" id="PTHR43767">
    <property type="entry name" value="LONG-CHAIN-FATTY-ACID--COA LIGASE"/>
    <property type="match status" value="1"/>
</dbReference>
<organism evidence="4 5">
    <name type="scientific">Actinomycetospora endophytica</name>
    <dbReference type="NCBI Taxonomy" id="2291215"/>
    <lineage>
        <taxon>Bacteria</taxon>
        <taxon>Bacillati</taxon>
        <taxon>Actinomycetota</taxon>
        <taxon>Actinomycetes</taxon>
        <taxon>Pseudonocardiales</taxon>
        <taxon>Pseudonocardiaceae</taxon>
        <taxon>Actinomycetospora</taxon>
    </lineage>
</organism>
<keyword evidence="5" id="KW-1185">Reference proteome</keyword>
<dbReference type="InterPro" id="IPR020845">
    <property type="entry name" value="AMP-binding_CS"/>
</dbReference>
<dbReference type="SUPFAM" id="SSF56801">
    <property type="entry name" value="Acetyl-CoA synthetase-like"/>
    <property type="match status" value="1"/>
</dbReference>
<dbReference type="EMBL" id="JAJNDB010000003">
    <property type="protein sequence ID" value="MCD2194907.1"/>
    <property type="molecule type" value="Genomic_DNA"/>
</dbReference>
<dbReference type="InterPro" id="IPR000873">
    <property type="entry name" value="AMP-dep_synth/lig_dom"/>
</dbReference>
<feature type="domain" description="AMP-dependent synthetase/ligase" evidence="2">
    <location>
        <begin position="7"/>
        <end position="376"/>
    </location>
</feature>
<evidence type="ECO:0000313" key="5">
    <source>
        <dbReference type="Proteomes" id="UP001199469"/>
    </source>
</evidence>
<dbReference type="PANTHER" id="PTHR43767:SF1">
    <property type="entry name" value="NONRIBOSOMAL PEPTIDE SYNTHASE PES1 (EUROFUNG)-RELATED"/>
    <property type="match status" value="1"/>
</dbReference>
<name>A0ABS8P9F2_9PSEU</name>
<dbReference type="InterPro" id="IPR045851">
    <property type="entry name" value="AMP-bd_C_sf"/>
</dbReference>
<dbReference type="RefSeq" id="WP_230735470.1">
    <property type="nucleotide sequence ID" value="NZ_JAJNDB010000003.1"/>
</dbReference>
<dbReference type="GO" id="GO:0016874">
    <property type="term" value="F:ligase activity"/>
    <property type="evidence" value="ECO:0007669"/>
    <property type="project" value="UniProtKB-KW"/>
</dbReference>
<dbReference type="Pfam" id="PF00501">
    <property type="entry name" value="AMP-binding"/>
    <property type="match status" value="1"/>
</dbReference>
<evidence type="ECO:0000256" key="1">
    <source>
        <dbReference type="SAM" id="MobiDB-lite"/>
    </source>
</evidence>
<accession>A0ABS8P9F2</accession>
<dbReference type="Gene3D" id="3.40.50.12780">
    <property type="entry name" value="N-terminal domain of ligase-like"/>
    <property type="match status" value="1"/>
</dbReference>
<sequence length="516" mass="56362">MNIAVLLRRAAADHADDVAVRLGEEEVTYAELAVRAGRFAAFLRASGVAPGERVGFLLPNVVEYVVGLLGTWQAGAVGVPLNCLFPDAPLRHAVTDAGCRLLVVPPDDVERVERVLEGATPELLTTGPEGTFARALATNPPTDEVVPRLDHDDALLMYTSGSTGVPKGVRQTHRNVAAEADGAIEFYGITGADHVLNCMPMFHVGGLQLASLPLLLRGGQITLMPRWDVEKWLELAQRLRPTVGGLISTMMIDVGNRTARQPVGLDSFRFCMFGGSRTPTAAIERLEHGTGIPGTEIYGQTEQNGLVVTYHPGEKRRPDSMGRPLAQIVATRLVPVDGRETERSGAGPEDTADLEPGDPGVGELWVHGDAVTPGYWRLEAPEKWAVDDDGRRWFRTGDLMSRDTDGYLYYVDRIDDMIVSGGENIFPQMVEEHLADHPDLAEVAVIGTAHDRWVEQVTAVVVPNRPGVTVEALDQWCQVHPDLRGMHRPRRIEIVDALPRTGSGKLNRPELRRIFP</sequence>
<dbReference type="Proteomes" id="UP001199469">
    <property type="component" value="Unassembled WGS sequence"/>
</dbReference>
<evidence type="ECO:0000259" key="2">
    <source>
        <dbReference type="Pfam" id="PF00501"/>
    </source>
</evidence>
<proteinExistence type="predicted"/>
<evidence type="ECO:0000313" key="4">
    <source>
        <dbReference type="EMBL" id="MCD2194907.1"/>
    </source>
</evidence>
<comment type="caution">
    <text evidence="4">The sequence shown here is derived from an EMBL/GenBank/DDBJ whole genome shotgun (WGS) entry which is preliminary data.</text>
</comment>